<dbReference type="RefSeq" id="WP_093318205.1">
    <property type="nucleotide sequence ID" value="NZ_FOAF01000001.1"/>
</dbReference>
<dbReference type="Pfam" id="PF09603">
    <property type="entry name" value="Fib_succ_major"/>
    <property type="match status" value="1"/>
</dbReference>
<dbReference type="Proteomes" id="UP000199421">
    <property type="component" value="Unassembled WGS sequence"/>
</dbReference>
<dbReference type="STRING" id="407022.SAMN05661044_00641"/>
<dbReference type="OrthoDB" id="9805760at2"/>
<sequence length="208" mass="23067">MKNGVNMQATLRAIVLCSFFIHYGANGQAQNNTLRDKDGCSYTIKRMPDNKIWMTANLNINIHGSYGYEKAEQKNNSYGRLYTWQAAQAGCKLLGAGWRLPTNEEWQKMAKWYGGVRDDSEDGGKAAYQALINGGKAAFNAVYGGSRDAVAGSYARVDAHGFYWTATESDAANAWLYNFGKNGKILNRHQDGQKQIAISVRCICDIVK</sequence>
<dbReference type="InterPro" id="IPR016187">
    <property type="entry name" value="CTDL_fold"/>
</dbReference>
<dbReference type="AlphaFoldDB" id="A0A1H7IG60"/>
<gene>
    <name evidence="2" type="ORF">SAMN05661044_00641</name>
</gene>
<dbReference type="SUPFAM" id="SSF56436">
    <property type="entry name" value="C-type lectin-like"/>
    <property type="match status" value="1"/>
</dbReference>
<organism evidence="2 3">
    <name type="scientific">Olivibacter domesticus</name>
    <name type="common">Pseudosphingobacterium domesticum</name>
    <dbReference type="NCBI Taxonomy" id="407022"/>
    <lineage>
        <taxon>Bacteria</taxon>
        <taxon>Pseudomonadati</taxon>
        <taxon>Bacteroidota</taxon>
        <taxon>Sphingobacteriia</taxon>
        <taxon>Sphingobacteriales</taxon>
        <taxon>Sphingobacteriaceae</taxon>
        <taxon>Olivibacter</taxon>
    </lineage>
</organism>
<evidence type="ECO:0000313" key="3">
    <source>
        <dbReference type="Proteomes" id="UP000199421"/>
    </source>
</evidence>
<name>A0A1H7IG60_OLID1</name>
<dbReference type="EMBL" id="FOAF01000001">
    <property type="protein sequence ID" value="SEK59615.1"/>
    <property type="molecule type" value="Genomic_DNA"/>
</dbReference>
<feature type="domain" description="Fibrobacter succinogenes major paralogous" evidence="1">
    <location>
        <begin position="53"/>
        <end position="203"/>
    </location>
</feature>
<dbReference type="NCBIfam" id="TIGR02145">
    <property type="entry name" value="Fib_succ_major"/>
    <property type="match status" value="1"/>
</dbReference>
<proteinExistence type="predicted"/>
<reference evidence="3" key="1">
    <citation type="submission" date="2016-10" db="EMBL/GenBank/DDBJ databases">
        <authorList>
            <person name="Varghese N."/>
            <person name="Submissions S."/>
        </authorList>
    </citation>
    <scope>NUCLEOTIDE SEQUENCE [LARGE SCALE GENOMIC DNA]</scope>
    <source>
        <strain evidence="3">DSM 18733</strain>
    </source>
</reference>
<evidence type="ECO:0000313" key="2">
    <source>
        <dbReference type="EMBL" id="SEK59615.1"/>
    </source>
</evidence>
<protein>
    <submittedName>
        <fullName evidence="2">Major paralogous domain-containing protein</fullName>
    </submittedName>
</protein>
<accession>A0A1H7IG60</accession>
<keyword evidence="3" id="KW-1185">Reference proteome</keyword>
<dbReference type="InterPro" id="IPR011871">
    <property type="entry name" value="Fib_succ_major"/>
</dbReference>
<evidence type="ECO:0000259" key="1">
    <source>
        <dbReference type="Pfam" id="PF09603"/>
    </source>
</evidence>